<keyword evidence="2" id="KW-0862">Zinc</keyword>
<evidence type="ECO:0000256" key="1">
    <source>
        <dbReference type="ARBA" id="ARBA00022750"/>
    </source>
</evidence>
<evidence type="ECO:0000256" key="3">
    <source>
        <dbReference type="SAM" id="MobiDB-lite"/>
    </source>
</evidence>
<keyword evidence="1" id="KW-0645">Protease</keyword>
<dbReference type="SUPFAM" id="SSF53098">
    <property type="entry name" value="Ribonuclease H-like"/>
    <property type="match status" value="1"/>
</dbReference>
<dbReference type="SMART" id="SM00343">
    <property type="entry name" value="ZnF_C2HC"/>
    <property type="match status" value="2"/>
</dbReference>
<dbReference type="InterPro" id="IPR001584">
    <property type="entry name" value="Integrase_cat-core"/>
</dbReference>
<dbReference type="InterPro" id="IPR036875">
    <property type="entry name" value="Znf_CCHC_sf"/>
</dbReference>
<dbReference type="PROSITE" id="PS50158">
    <property type="entry name" value="ZF_CCHC"/>
    <property type="match status" value="1"/>
</dbReference>
<feature type="region of interest" description="Disordered" evidence="3">
    <location>
        <begin position="793"/>
        <end position="818"/>
    </location>
</feature>
<dbReference type="EMBL" id="JBJUIK010000003">
    <property type="protein sequence ID" value="KAL3533071.1"/>
    <property type="molecule type" value="Genomic_DNA"/>
</dbReference>
<dbReference type="Pfam" id="PF00665">
    <property type="entry name" value="rve"/>
    <property type="match status" value="1"/>
</dbReference>
<keyword evidence="1" id="KW-0064">Aspartyl protease</keyword>
<dbReference type="PROSITE" id="PS50994">
    <property type="entry name" value="INTEGRASE"/>
    <property type="match status" value="1"/>
</dbReference>
<feature type="region of interest" description="Disordered" evidence="3">
    <location>
        <begin position="274"/>
        <end position="304"/>
    </location>
</feature>
<evidence type="ECO:0008006" key="8">
    <source>
        <dbReference type="Google" id="ProtNLM"/>
    </source>
</evidence>
<gene>
    <name evidence="6" type="ORF">ACH5RR_006592</name>
</gene>
<feature type="compositionally biased region" description="Polar residues" evidence="3">
    <location>
        <begin position="795"/>
        <end position="818"/>
    </location>
</feature>
<dbReference type="Gene3D" id="4.10.60.10">
    <property type="entry name" value="Zinc finger, CCHC-type"/>
    <property type="match status" value="1"/>
</dbReference>
<feature type="domain" description="Integrase catalytic" evidence="5">
    <location>
        <begin position="515"/>
        <end position="686"/>
    </location>
</feature>
<name>A0ABD3APF7_9GENT</name>
<dbReference type="InterPro" id="IPR001878">
    <property type="entry name" value="Znf_CCHC"/>
</dbReference>
<dbReference type="InterPro" id="IPR012337">
    <property type="entry name" value="RNaseH-like_sf"/>
</dbReference>
<evidence type="ECO:0000313" key="6">
    <source>
        <dbReference type="EMBL" id="KAL3533071.1"/>
    </source>
</evidence>
<keyword evidence="2" id="KW-0479">Metal-binding</keyword>
<reference evidence="6 7" key="1">
    <citation type="submission" date="2024-11" db="EMBL/GenBank/DDBJ databases">
        <title>A near-complete genome assembly of Cinchona calisaya.</title>
        <authorList>
            <person name="Lian D.C."/>
            <person name="Zhao X.W."/>
            <person name="Wei L."/>
        </authorList>
    </citation>
    <scope>NUCLEOTIDE SEQUENCE [LARGE SCALE GENOMIC DNA]</scope>
    <source>
        <tissue evidence="6">Nenye</tissue>
    </source>
</reference>
<dbReference type="Pfam" id="PF13976">
    <property type="entry name" value="gag_pre-integrs"/>
    <property type="match status" value="1"/>
</dbReference>
<protein>
    <recommendedName>
        <fullName evidence="8">Retrovirus-related Pol polyprotein from transposon TNT 1-94</fullName>
    </recommendedName>
</protein>
<dbReference type="InterPro" id="IPR013103">
    <property type="entry name" value="RVT_2"/>
</dbReference>
<sequence length="1364" mass="153567">MATDKYESVLIRFNGKNYSAWAFHFKIFVKGKDLWGHIDGSKPAPDKDKEKDEHAKWEVKDAQIMAWILGSVDPNIILNLQPFKTAAEMWNYLKKLYSQHNTARRFQLEHELATIQQGSLSISDFYSSFMNLWAEYTDIVYANLPPEGLSSVQLVHETTKKDQFLMKLRSEFESTRSSLMNREPVPSLDVCLNALFREEQRILTQSTMEQQRSTSVPMAYVAQGKPKGRDLSTIQCFCCKGFGHYASNCSKKFCNYCKKDGHIIKECPTRPPKKSETAYTVSVGSSSTGNSANIAHSASTTPAPPVTPEMIQQMIISAFSALGLSGKPFSTSSPWYFDSAATNHMTNKANFLTNVKKYTGNLKIYTADGNPLPITATGDISPSLTNAFVSPSLTNNLISIGQLVDDNYKVEFSKFGCIVQDQQSGKMIARGPKVGRLFPLPFPMSPCFSLPSITCNSAQVDYRAWHKRLGHPNSNVLHVLLNSDLLGNKESPSLHAVQFDCNSCKLGKSKTLPFPTHTPNVVQSFDLIHSDVWGMAPVTSHANYKYFVTFIDDYSRFTWIYFLHSKDEVFSVFKLFYAHIQNQFSAQIKILRSDNGGEYMSNSFQEFLQTNGIISQRSCPSTPQQNGVAERKNRHLLDVVRTLLLESFVPSRFWCEALSTAVHLINRLPSSSLNHVSPFTRLFGRTPNYSNLRTFGCVCFVHLPAHERTKLTPQSVQCAFLGYSVYQKGFLCYDPHLNRIRISRNVTFFENQYFFANHHDPVSSSFSALPLFTNSSVDSVPSKPLLVYQRRKSNTLDQTSTSHRPPPTHSLTADSVPTATLAPLRRSTRVPKPPDRYGFTPTLSLAATLSPIPIPSSYKQAMEHECWRQAIDAEFLALEENQTWDVVSCPPSVKPLGSKLVFSIKLRPDGSIDRYKARLVVLGNKQQYGLDYDETFAPVAKMTTVRTILALAASQSWSLHQMDVKNAFLHGDLKEEVYIKLPHGMPTSSPNTVCKLKRSLYGLKQAPRVWFEKFRSTLLGFSFTQSQYDSSLFLQRTSKGLVILLVYVDDIVITGSDKDGISQIQNLLHSSFHMKDLGQLTYFLGLEVHHRPQGIFLNQQKYIQDLVDVAGLTNTTSVDTPMEINVKYRRDEGELLEDPTFYRKLVGSLIYLTITRPDISYAVHIVSKFMQAPRHLHLSAVRRIIKYIHGTPSRGLLFPSGSTLQLQAYSDADWAGCQDTRKSTTGWCMFLGDALVSWKCKKQDSVSKSSTEAEYRAMSAACSEITWLRGLLAELGFSQAQPTPLHADNTSAIQIAANPVYHERTKHIEVDCHSIRKAYDHQVITLPHISTTLQIADLFTKSMTRQRHNFLVSKLMLVDLPASI</sequence>
<dbReference type="Pfam" id="PF22936">
    <property type="entry name" value="Pol_BBD"/>
    <property type="match status" value="1"/>
</dbReference>
<dbReference type="CDD" id="cd09272">
    <property type="entry name" value="RNase_HI_RT_Ty1"/>
    <property type="match status" value="1"/>
</dbReference>
<evidence type="ECO:0000259" key="5">
    <source>
        <dbReference type="PROSITE" id="PS50994"/>
    </source>
</evidence>
<dbReference type="Pfam" id="PF14223">
    <property type="entry name" value="Retrotran_gag_2"/>
    <property type="match status" value="1"/>
</dbReference>
<dbReference type="Pfam" id="PF25597">
    <property type="entry name" value="SH3_retrovirus"/>
    <property type="match status" value="1"/>
</dbReference>
<dbReference type="SUPFAM" id="SSF56672">
    <property type="entry name" value="DNA/RNA polymerases"/>
    <property type="match status" value="1"/>
</dbReference>
<dbReference type="InterPro" id="IPR025724">
    <property type="entry name" value="GAG-pre-integrase_dom"/>
</dbReference>
<keyword evidence="2" id="KW-0863">Zinc-finger</keyword>
<proteinExistence type="predicted"/>
<dbReference type="GO" id="GO:0008270">
    <property type="term" value="F:zinc ion binding"/>
    <property type="evidence" value="ECO:0007669"/>
    <property type="project" value="UniProtKB-KW"/>
</dbReference>
<evidence type="ECO:0000313" key="7">
    <source>
        <dbReference type="Proteomes" id="UP001630127"/>
    </source>
</evidence>
<dbReference type="InterPro" id="IPR036397">
    <property type="entry name" value="RNaseH_sf"/>
</dbReference>
<dbReference type="PANTHER" id="PTHR11439">
    <property type="entry name" value="GAG-POL-RELATED RETROTRANSPOSON"/>
    <property type="match status" value="1"/>
</dbReference>
<keyword evidence="7" id="KW-1185">Reference proteome</keyword>
<evidence type="ECO:0000256" key="2">
    <source>
        <dbReference type="PROSITE-ProRule" id="PRU00047"/>
    </source>
</evidence>
<organism evidence="6 7">
    <name type="scientific">Cinchona calisaya</name>
    <dbReference type="NCBI Taxonomy" id="153742"/>
    <lineage>
        <taxon>Eukaryota</taxon>
        <taxon>Viridiplantae</taxon>
        <taxon>Streptophyta</taxon>
        <taxon>Embryophyta</taxon>
        <taxon>Tracheophyta</taxon>
        <taxon>Spermatophyta</taxon>
        <taxon>Magnoliopsida</taxon>
        <taxon>eudicotyledons</taxon>
        <taxon>Gunneridae</taxon>
        <taxon>Pentapetalae</taxon>
        <taxon>asterids</taxon>
        <taxon>lamiids</taxon>
        <taxon>Gentianales</taxon>
        <taxon>Rubiaceae</taxon>
        <taxon>Cinchonoideae</taxon>
        <taxon>Cinchoneae</taxon>
        <taxon>Cinchona</taxon>
    </lineage>
</organism>
<feature type="domain" description="CCHC-type" evidence="4">
    <location>
        <begin position="254"/>
        <end position="268"/>
    </location>
</feature>
<accession>A0ABD3APF7</accession>
<dbReference type="Pfam" id="PF07727">
    <property type="entry name" value="RVT_2"/>
    <property type="match status" value="1"/>
</dbReference>
<feature type="compositionally biased region" description="Low complexity" evidence="3">
    <location>
        <begin position="278"/>
        <end position="301"/>
    </location>
</feature>
<dbReference type="PANTHER" id="PTHR11439:SF497">
    <property type="entry name" value="CYSTEINE-RICH RLK (RECEPTOR-LIKE PROTEIN KINASE) 8"/>
    <property type="match status" value="1"/>
</dbReference>
<dbReference type="SUPFAM" id="SSF57756">
    <property type="entry name" value="Retrovirus zinc finger-like domains"/>
    <property type="match status" value="1"/>
</dbReference>
<evidence type="ECO:0000259" key="4">
    <source>
        <dbReference type="PROSITE" id="PS50158"/>
    </source>
</evidence>
<dbReference type="Gene3D" id="3.30.420.10">
    <property type="entry name" value="Ribonuclease H-like superfamily/Ribonuclease H"/>
    <property type="match status" value="1"/>
</dbReference>
<dbReference type="InterPro" id="IPR057670">
    <property type="entry name" value="SH3_retrovirus"/>
</dbReference>
<dbReference type="InterPro" id="IPR043502">
    <property type="entry name" value="DNA/RNA_pol_sf"/>
</dbReference>
<dbReference type="InterPro" id="IPR054722">
    <property type="entry name" value="PolX-like_BBD"/>
</dbReference>
<dbReference type="Proteomes" id="UP001630127">
    <property type="component" value="Unassembled WGS sequence"/>
</dbReference>
<dbReference type="GO" id="GO:0004190">
    <property type="term" value="F:aspartic-type endopeptidase activity"/>
    <property type="evidence" value="ECO:0007669"/>
    <property type="project" value="UniProtKB-KW"/>
</dbReference>
<comment type="caution">
    <text evidence="6">The sequence shown here is derived from an EMBL/GenBank/DDBJ whole genome shotgun (WGS) entry which is preliminary data.</text>
</comment>
<keyword evidence="1" id="KW-0378">Hydrolase</keyword>